<dbReference type="AlphaFoldDB" id="A0A136IUW2"/>
<reference evidence="4" key="1">
    <citation type="submission" date="2016-02" db="EMBL/GenBank/DDBJ databases">
        <title>Draft genome sequence of Microdochium bolleyi, a fungal endophyte of beachgrass.</title>
        <authorList>
            <consortium name="DOE Joint Genome Institute"/>
            <person name="David A.S."/>
            <person name="May G."/>
            <person name="Haridas S."/>
            <person name="Lim J."/>
            <person name="Wang M."/>
            <person name="Labutti K."/>
            <person name="Lipzen A."/>
            <person name="Barry K."/>
            <person name="Grigoriev I.V."/>
        </authorList>
    </citation>
    <scope>NUCLEOTIDE SEQUENCE [LARGE SCALE GENOMIC DNA]</scope>
    <source>
        <strain evidence="4">J235TASD1</strain>
    </source>
</reference>
<evidence type="ECO:0000256" key="1">
    <source>
        <dbReference type="SAM" id="MobiDB-lite"/>
    </source>
</evidence>
<evidence type="ECO:0000256" key="2">
    <source>
        <dbReference type="SAM" id="SignalP"/>
    </source>
</evidence>
<feature type="region of interest" description="Disordered" evidence="1">
    <location>
        <begin position="58"/>
        <end position="89"/>
    </location>
</feature>
<evidence type="ECO:0000313" key="4">
    <source>
        <dbReference type="Proteomes" id="UP000070501"/>
    </source>
</evidence>
<organism evidence="3 4">
    <name type="scientific">Microdochium bolleyi</name>
    <dbReference type="NCBI Taxonomy" id="196109"/>
    <lineage>
        <taxon>Eukaryota</taxon>
        <taxon>Fungi</taxon>
        <taxon>Dikarya</taxon>
        <taxon>Ascomycota</taxon>
        <taxon>Pezizomycotina</taxon>
        <taxon>Sordariomycetes</taxon>
        <taxon>Xylariomycetidae</taxon>
        <taxon>Xylariales</taxon>
        <taxon>Microdochiaceae</taxon>
        <taxon>Microdochium</taxon>
    </lineage>
</organism>
<keyword evidence="2" id="KW-0732">Signal</keyword>
<sequence length="418" mass="43937">MRTSLYIGLAGALLASYTLATGTECPDDAASVFGGVSCCGPLNGRGMRRRLLPRWDEAPAPQCDPRTTQPPCCTRKEQGPPKVKSGGTTDLQCGSKYQPNSSPHDVPGGVTYTIANCKDDPTKKCLHAQVKTSSDATIGDIHLNIGTGTLPGTGLGTWPFNKYCTYSGSVGDCWVPLSVVEALFSDTRLCGHFVNIAFGVKVTYAGGGGDTCFGKGAPLPGANWFMYSVLTFECPEVCVEYCCCKPPVVEPPTPPVSCHFGTAYGYGTGSVKFNDLDLPRPNTCKSKWGWYFNVSDPSISGTLFAGAAQNDVDAKGTDVGTFTAMLSGSNLIVSYSLKTGYDLSEVHVYASCSQPTTCAPGGFTYKGDDLHLSGTADTSFGPKSIAIAGTPPSCSTYYLIFHASVNKLYPAGSTCPAS</sequence>
<protein>
    <submittedName>
        <fullName evidence="3">Uncharacterized protein</fullName>
    </submittedName>
</protein>
<proteinExistence type="predicted"/>
<keyword evidence="4" id="KW-1185">Reference proteome</keyword>
<feature type="chain" id="PRO_5007293162" evidence="2">
    <location>
        <begin position="21"/>
        <end position="418"/>
    </location>
</feature>
<dbReference type="OrthoDB" id="2019572at2759"/>
<feature type="signal peptide" evidence="2">
    <location>
        <begin position="1"/>
        <end position="20"/>
    </location>
</feature>
<gene>
    <name evidence="3" type="ORF">Micbo1qcDRAFT_177706</name>
</gene>
<dbReference type="InParanoid" id="A0A136IUW2"/>
<dbReference type="Proteomes" id="UP000070501">
    <property type="component" value="Unassembled WGS sequence"/>
</dbReference>
<name>A0A136IUW2_9PEZI</name>
<accession>A0A136IUW2</accession>
<evidence type="ECO:0000313" key="3">
    <source>
        <dbReference type="EMBL" id="KXJ88635.1"/>
    </source>
</evidence>
<dbReference type="EMBL" id="KQ964257">
    <property type="protein sequence ID" value="KXJ88635.1"/>
    <property type="molecule type" value="Genomic_DNA"/>
</dbReference>